<dbReference type="GO" id="GO:0000164">
    <property type="term" value="C:protein phosphatase type 1 complex"/>
    <property type="evidence" value="ECO:0007669"/>
    <property type="project" value="TreeGrafter"/>
</dbReference>
<name>A0A5C6N4Z3_9TELE</name>
<dbReference type="GO" id="GO:0019888">
    <property type="term" value="F:protein phosphatase regulator activity"/>
    <property type="evidence" value="ECO:0007669"/>
    <property type="project" value="TreeGrafter"/>
</dbReference>
<protein>
    <submittedName>
        <fullName evidence="4">Protein phosphatase 1 regulatory subunit 15B</fullName>
    </submittedName>
</protein>
<feature type="compositionally biased region" description="Acidic residues" evidence="2">
    <location>
        <begin position="301"/>
        <end position="310"/>
    </location>
</feature>
<feature type="compositionally biased region" description="Acidic residues" evidence="2">
    <location>
        <begin position="385"/>
        <end position="394"/>
    </location>
</feature>
<evidence type="ECO:0000313" key="4">
    <source>
        <dbReference type="EMBL" id="TWW61371.1"/>
    </source>
</evidence>
<dbReference type="Pfam" id="PF10488">
    <property type="entry name" value="PP1c_bdg"/>
    <property type="match status" value="1"/>
</dbReference>
<organism evidence="4 5">
    <name type="scientific">Takifugu flavidus</name>
    <name type="common">sansaifugu</name>
    <dbReference type="NCBI Taxonomy" id="433684"/>
    <lineage>
        <taxon>Eukaryota</taxon>
        <taxon>Metazoa</taxon>
        <taxon>Chordata</taxon>
        <taxon>Craniata</taxon>
        <taxon>Vertebrata</taxon>
        <taxon>Euteleostomi</taxon>
        <taxon>Actinopterygii</taxon>
        <taxon>Neopterygii</taxon>
        <taxon>Teleostei</taxon>
        <taxon>Neoteleostei</taxon>
        <taxon>Acanthomorphata</taxon>
        <taxon>Eupercaria</taxon>
        <taxon>Tetraodontiformes</taxon>
        <taxon>Tetradontoidea</taxon>
        <taxon>Tetraodontidae</taxon>
        <taxon>Takifugu</taxon>
    </lineage>
</organism>
<accession>A0A5C6N4Z3</accession>
<dbReference type="EMBL" id="RHFK02000017">
    <property type="protein sequence ID" value="TWW61371.1"/>
    <property type="molecule type" value="Genomic_DNA"/>
</dbReference>
<feature type="region of interest" description="Disordered" evidence="2">
    <location>
        <begin position="1"/>
        <end position="32"/>
    </location>
</feature>
<feature type="compositionally biased region" description="Basic residues" evidence="2">
    <location>
        <begin position="536"/>
        <end position="548"/>
    </location>
</feature>
<feature type="compositionally biased region" description="Low complexity" evidence="2">
    <location>
        <begin position="506"/>
        <end position="519"/>
    </location>
</feature>
<comment type="caution">
    <text evidence="4">The sequence shown here is derived from an EMBL/GenBank/DDBJ whole genome shotgun (WGS) entry which is preliminary data.</text>
</comment>
<feature type="compositionally biased region" description="Acidic residues" evidence="2">
    <location>
        <begin position="359"/>
        <end position="374"/>
    </location>
</feature>
<proteinExistence type="inferred from homology"/>
<feature type="region of interest" description="Disordered" evidence="2">
    <location>
        <begin position="427"/>
        <end position="469"/>
    </location>
</feature>
<dbReference type="Proteomes" id="UP000324091">
    <property type="component" value="Chromosome 4"/>
</dbReference>
<keyword evidence="5" id="KW-1185">Reference proteome</keyword>
<dbReference type="PANTHER" id="PTHR16489:SF11">
    <property type="entry name" value="PROTEIN PHOSPHATASE 1 REGULATORY SUBUNIT 15B"/>
    <property type="match status" value="1"/>
</dbReference>
<dbReference type="InterPro" id="IPR019523">
    <property type="entry name" value="Prot_Pase1_reg-su15A/B_C"/>
</dbReference>
<feature type="region of interest" description="Disordered" evidence="2">
    <location>
        <begin position="291"/>
        <end position="318"/>
    </location>
</feature>
<feature type="compositionally biased region" description="Polar residues" evidence="2">
    <location>
        <begin position="12"/>
        <end position="32"/>
    </location>
</feature>
<evidence type="ECO:0000313" key="5">
    <source>
        <dbReference type="Proteomes" id="UP000324091"/>
    </source>
</evidence>
<comment type="similarity">
    <text evidence="1">Belongs to the PPP1R15 family.</text>
</comment>
<feature type="region of interest" description="Disordered" evidence="2">
    <location>
        <begin position="347"/>
        <end position="394"/>
    </location>
</feature>
<feature type="compositionally biased region" description="Low complexity" evidence="2">
    <location>
        <begin position="375"/>
        <end position="384"/>
    </location>
</feature>
<dbReference type="PANTHER" id="PTHR16489">
    <property type="entry name" value="GH11727P"/>
    <property type="match status" value="1"/>
</dbReference>
<sequence length="639" mass="70279">MFRSFLGDENVSGRQPLTSEAAQGLPSSGLRSQESPWIGVLSRPPLSFLHRCVTGRPRTLALCDDWAGSMTTSCWSEENAFFLQLDDMIPVTQTASNLSQLQCLFNGTTAANTSPFQGTGELGPEVCQDRRSTRSSSRTFFSRVWSTSQEMNLAALRTWVPETRAGGARWWTRSWGGSGASAKCLLSDVSHIQDGDLTAPLSKPKAPAVFIQSRWILGESAGPTSYKGVKFNSGALHTVQNVEGALLNQSGSGLGPVTLDQDNGYSSLEEEHFQISCLHMLPELLVAPAEAESPTVQSIQDQEDTSEEADPSVAEDTAAQAECDSFTLPKCQNKAIAFIMGCPCSDDDDDGGSSQSDVEFSDDEEEEEEDDGFDSEGSSSLSESSGDDESEVELDPEHLWGSLCHNMDPYNPLNFMAQLQTRTLPQTVTVPSPPQSSPDTLPCLTSLPDPQPSSDSWDDSSSASDADEAENHRLWTSFSTCLDPYSPLNFQATLRTREPGQAGTGSRTTEASHAHTSTSPKDEPAESPESGSRALRQSRRTIKKRPPNLRKTMNNRLLVKEPLENLKTFRVRFCEHVDEVVIGAEEEEDRRGPWEELARDRCRFLRRCQEVEQSIAYCLQPQHRRAVYHRLSGVCHHDT</sequence>
<evidence type="ECO:0000256" key="2">
    <source>
        <dbReference type="SAM" id="MobiDB-lite"/>
    </source>
</evidence>
<evidence type="ECO:0000259" key="3">
    <source>
        <dbReference type="Pfam" id="PF10488"/>
    </source>
</evidence>
<feature type="domain" description="Protein phosphatase 1 regulatory subunit 15A/B C-terminal" evidence="3">
    <location>
        <begin position="445"/>
        <end position="631"/>
    </location>
</feature>
<dbReference type="GO" id="GO:0051246">
    <property type="term" value="P:regulation of protein metabolic process"/>
    <property type="evidence" value="ECO:0007669"/>
    <property type="project" value="UniProtKB-ARBA"/>
</dbReference>
<feature type="compositionally biased region" description="Low complexity" evidence="2">
    <location>
        <begin position="446"/>
        <end position="464"/>
    </location>
</feature>
<dbReference type="GO" id="GO:0034976">
    <property type="term" value="P:response to endoplasmic reticulum stress"/>
    <property type="evidence" value="ECO:0007669"/>
    <property type="project" value="TreeGrafter"/>
</dbReference>
<dbReference type="InterPro" id="IPR051254">
    <property type="entry name" value="PPP1R15"/>
</dbReference>
<reference evidence="4 5" key="1">
    <citation type="submission" date="2019-04" db="EMBL/GenBank/DDBJ databases">
        <title>Chromosome genome assembly for Takifugu flavidus.</title>
        <authorList>
            <person name="Xiao S."/>
        </authorList>
    </citation>
    <scope>NUCLEOTIDE SEQUENCE [LARGE SCALE GENOMIC DNA]</scope>
    <source>
        <strain evidence="4">HTHZ2018</strain>
        <tissue evidence="4">Muscle</tissue>
    </source>
</reference>
<dbReference type="GO" id="GO:0005783">
    <property type="term" value="C:endoplasmic reticulum"/>
    <property type="evidence" value="ECO:0007669"/>
    <property type="project" value="TreeGrafter"/>
</dbReference>
<gene>
    <name evidence="4" type="ORF">D4764_04G0000170</name>
</gene>
<feature type="region of interest" description="Disordered" evidence="2">
    <location>
        <begin position="496"/>
        <end position="553"/>
    </location>
</feature>
<dbReference type="AlphaFoldDB" id="A0A5C6N4Z3"/>
<evidence type="ECO:0000256" key="1">
    <source>
        <dbReference type="ARBA" id="ARBA00010161"/>
    </source>
</evidence>